<proteinExistence type="predicted"/>
<dbReference type="PANTHER" id="PTHR48111:SF40">
    <property type="entry name" value="PHOSPHATE REGULON TRANSCRIPTIONAL REGULATORY PROTEIN PHOB"/>
    <property type="match status" value="1"/>
</dbReference>
<keyword evidence="2" id="KW-0902">Two-component regulatory system</keyword>
<dbReference type="GO" id="GO:0006355">
    <property type="term" value="P:regulation of DNA-templated transcription"/>
    <property type="evidence" value="ECO:0007669"/>
    <property type="project" value="InterPro"/>
</dbReference>
<dbReference type="CDD" id="cd00383">
    <property type="entry name" value="trans_reg_C"/>
    <property type="match status" value="1"/>
</dbReference>
<dbReference type="PANTHER" id="PTHR48111">
    <property type="entry name" value="REGULATOR OF RPOS"/>
    <property type="match status" value="1"/>
</dbReference>
<dbReference type="SUPFAM" id="SSF52172">
    <property type="entry name" value="CheY-like"/>
    <property type="match status" value="1"/>
</dbReference>
<dbReference type="SUPFAM" id="SSF46894">
    <property type="entry name" value="C-terminal effector domain of the bipartite response regulators"/>
    <property type="match status" value="1"/>
</dbReference>
<evidence type="ECO:0000313" key="9">
    <source>
        <dbReference type="EMBL" id="EAP73271.1"/>
    </source>
</evidence>
<evidence type="ECO:0000256" key="6">
    <source>
        <dbReference type="SAM" id="MobiDB-lite"/>
    </source>
</evidence>
<dbReference type="EMBL" id="AAKL01000016">
    <property type="protein sequence ID" value="EAP73271.1"/>
    <property type="molecule type" value="Genomic_DNA"/>
</dbReference>
<dbReference type="InterPro" id="IPR001789">
    <property type="entry name" value="Sig_transdc_resp-reg_receiver"/>
</dbReference>
<dbReference type="InterPro" id="IPR039420">
    <property type="entry name" value="WalR-like"/>
</dbReference>
<dbReference type="PROSITE" id="PS51755">
    <property type="entry name" value="OMPR_PHOB"/>
    <property type="match status" value="1"/>
</dbReference>
<evidence type="ECO:0000256" key="3">
    <source>
        <dbReference type="ARBA" id="ARBA00023125"/>
    </source>
</evidence>
<evidence type="ECO:0000256" key="4">
    <source>
        <dbReference type="PROSITE-ProRule" id="PRU00169"/>
    </source>
</evidence>
<dbReference type="InterPro" id="IPR011006">
    <property type="entry name" value="CheY-like_superfamily"/>
</dbReference>
<feature type="compositionally biased region" description="Basic and acidic residues" evidence="6">
    <location>
        <begin position="105"/>
        <end position="115"/>
    </location>
</feature>
<dbReference type="PROSITE" id="PS50110">
    <property type="entry name" value="RESPONSE_REGULATORY"/>
    <property type="match status" value="1"/>
</dbReference>
<comment type="caution">
    <text evidence="4">Lacks conserved residue(s) required for the propagation of feature annotation.</text>
</comment>
<evidence type="ECO:0000259" key="7">
    <source>
        <dbReference type="PROSITE" id="PS50110"/>
    </source>
</evidence>
<keyword evidence="3 5" id="KW-0238">DNA-binding</keyword>
<evidence type="ECO:0000256" key="5">
    <source>
        <dbReference type="PROSITE-ProRule" id="PRU01091"/>
    </source>
</evidence>
<organism evidence="9 10">
    <name type="scientific">Ralstonia solanacearum (strain UW551)</name>
    <dbReference type="NCBI Taxonomy" id="342110"/>
    <lineage>
        <taxon>Bacteria</taxon>
        <taxon>Pseudomonadati</taxon>
        <taxon>Pseudomonadota</taxon>
        <taxon>Betaproteobacteria</taxon>
        <taxon>Burkholderiales</taxon>
        <taxon>Burkholderiaceae</taxon>
        <taxon>Ralstonia</taxon>
        <taxon>Ralstonia solanacearum species complex</taxon>
    </lineage>
</organism>
<dbReference type="AlphaFoldDB" id="A0AB33VGG3"/>
<sequence length="455" mass="50379">MSITSALMDISQQDDENVKNLTDECERDSYNFEKQVFAILESRGENQINRLESGKTGQVFERMGHAPVSRCAGARRPAYGYRGGHRANDCNRWRRHPDPGPSHPSESRRGSRSDRGSSSTGQQHFDDLLRPARAGRLPCDTRANAQRPRGFITTRTADRRARPQAAHRTFVGWVRREVLQVGIQILLVEQDQAEGERLSLSLRDGGHHVQRVDSPAQAQAAMLVSPPGLLLMEWSGPECESIDMLLALRASAHTRGLPVIVLSRHGDARTKIAALDAGADDYVVKPCDAGELHARIRAVLRRRAQQQGDEILQINGLRLDPLTLGVTAQTDEGVRPIPLSPLEFRLLHFLVAHPQRVHSRTQLLDRVWGNHVFVGERTVDVHVRKLRVALEGTLCDGLIQTVRGGGYRLLVGSGAQPGEAIGAQPEVAKRKREPSAYRRLSARASAARELARLSV</sequence>
<evidence type="ECO:0000313" key="10">
    <source>
        <dbReference type="Proteomes" id="UP000005933"/>
    </source>
</evidence>
<name>A0AB33VGG3_RALSU</name>
<accession>A0AB33VGG3</accession>
<dbReference type="InterPro" id="IPR001867">
    <property type="entry name" value="OmpR/PhoB-type_DNA-bd"/>
</dbReference>
<dbReference type="InterPro" id="IPR016032">
    <property type="entry name" value="Sig_transdc_resp-reg_C-effctor"/>
</dbReference>
<protein>
    <submittedName>
        <fullName evidence="9">PhoB</fullName>
    </submittedName>
</protein>
<evidence type="ECO:0000256" key="2">
    <source>
        <dbReference type="ARBA" id="ARBA00023012"/>
    </source>
</evidence>
<dbReference type="Pfam" id="PF00072">
    <property type="entry name" value="Response_reg"/>
    <property type="match status" value="1"/>
</dbReference>
<evidence type="ECO:0000259" key="8">
    <source>
        <dbReference type="PROSITE" id="PS51755"/>
    </source>
</evidence>
<feature type="region of interest" description="Disordered" evidence="6">
    <location>
        <begin position="75"/>
        <end position="147"/>
    </location>
</feature>
<reference evidence="9 10" key="1">
    <citation type="journal article" date="2006" name="Mol. Plant Microbe Interact.">
        <title>Identification of open reading frames unique to a select agent: Ralstonia solanacearum race 3 biovar 2.</title>
        <authorList>
            <person name="Gabriel D.W."/>
            <person name="Allen C."/>
            <person name="Schell M."/>
            <person name="Denny T.P."/>
            <person name="Greenberg J.T."/>
            <person name="Duan Y.P."/>
            <person name="Flores-Cruz Z."/>
            <person name="Huang Q."/>
            <person name="Clifford J.M."/>
            <person name="Presting G."/>
            <person name="Gonzalez E.T."/>
            <person name="Reddy J."/>
            <person name="Elphinstone J."/>
            <person name="Swanson J."/>
            <person name="Yao J."/>
            <person name="Mulholland V."/>
            <person name="Liu L."/>
            <person name="Farmerie W."/>
            <person name="Patnaikuni M."/>
            <person name="Balogh B."/>
            <person name="Norman D."/>
            <person name="Alvarez A."/>
            <person name="Castillo J.A."/>
            <person name="Jones J."/>
            <person name="Saddler G."/>
            <person name="Walunas T."/>
            <person name="Zhukov A."/>
            <person name="Mikhailova N."/>
        </authorList>
    </citation>
    <scope>NUCLEOTIDE SEQUENCE [LARGE SCALE GENOMIC DNA]</scope>
    <source>
        <strain evidence="9 10">UW551</strain>
    </source>
</reference>
<dbReference type="Gene3D" id="1.10.10.10">
    <property type="entry name" value="Winged helix-like DNA-binding domain superfamily/Winged helix DNA-binding domain"/>
    <property type="match status" value="1"/>
</dbReference>
<dbReference type="Pfam" id="PF00486">
    <property type="entry name" value="Trans_reg_C"/>
    <property type="match status" value="1"/>
</dbReference>
<feature type="domain" description="OmpR/PhoB-type" evidence="8">
    <location>
        <begin position="309"/>
        <end position="411"/>
    </location>
</feature>
<dbReference type="Proteomes" id="UP000005933">
    <property type="component" value="Unassembled WGS sequence"/>
</dbReference>
<keyword evidence="1" id="KW-0597">Phosphoprotein</keyword>
<dbReference type="SMART" id="SM00448">
    <property type="entry name" value="REC"/>
    <property type="match status" value="1"/>
</dbReference>
<dbReference type="SMART" id="SM00862">
    <property type="entry name" value="Trans_reg_C"/>
    <property type="match status" value="1"/>
</dbReference>
<feature type="compositionally biased region" description="Basic and acidic residues" evidence="6">
    <location>
        <begin position="86"/>
        <end position="98"/>
    </location>
</feature>
<gene>
    <name evidence="9" type="primary">phoB</name>
    <name evidence="9" type="ORF">RRSL_02949</name>
</gene>
<feature type="DNA-binding region" description="OmpR/PhoB-type" evidence="5">
    <location>
        <begin position="309"/>
        <end position="411"/>
    </location>
</feature>
<dbReference type="GO" id="GO:0000976">
    <property type="term" value="F:transcription cis-regulatory region binding"/>
    <property type="evidence" value="ECO:0007669"/>
    <property type="project" value="TreeGrafter"/>
</dbReference>
<feature type="domain" description="Response regulatory" evidence="7">
    <location>
        <begin position="184"/>
        <end position="300"/>
    </location>
</feature>
<evidence type="ECO:0000256" key="1">
    <source>
        <dbReference type="ARBA" id="ARBA00022553"/>
    </source>
</evidence>
<dbReference type="GO" id="GO:0000156">
    <property type="term" value="F:phosphorelay response regulator activity"/>
    <property type="evidence" value="ECO:0007669"/>
    <property type="project" value="TreeGrafter"/>
</dbReference>
<dbReference type="Gene3D" id="3.40.50.2300">
    <property type="match status" value="1"/>
</dbReference>
<dbReference type="GO" id="GO:0005829">
    <property type="term" value="C:cytosol"/>
    <property type="evidence" value="ECO:0007669"/>
    <property type="project" value="TreeGrafter"/>
</dbReference>
<dbReference type="GO" id="GO:0032993">
    <property type="term" value="C:protein-DNA complex"/>
    <property type="evidence" value="ECO:0007669"/>
    <property type="project" value="TreeGrafter"/>
</dbReference>
<dbReference type="InterPro" id="IPR036388">
    <property type="entry name" value="WH-like_DNA-bd_sf"/>
</dbReference>
<comment type="caution">
    <text evidence="9">The sequence shown here is derived from an EMBL/GenBank/DDBJ whole genome shotgun (WGS) entry which is preliminary data.</text>
</comment>